<protein>
    <recommendedName>
        <fullName evidence="1">Voltage-dependent calcium channel alpha-2/delta subunit conserved region domain-containing protein</fullName>
    </recommendedName>
</protein>
<proteinExistence type="predicted"/>
<reference evidence="2 3" key="1">
    <citation type="submission" date="2020-02" db="EMBL/GenBank/DDBJ databases">
        <authorList>
            <person name="Ferguson B K."/>
        </authorList>
    </citation>
    <scope>NUCLEOTIDE SEQUENCE [LARGE SCALE GENOMIC DNA]</scope>
</reference>
<organism evidence="2 3">
    <name type="scientific">Nesidiocoris tenuis</name>
    <dbReference type="NCBI Taxonomy" id="355587"/>
    <lineage>
        <taxon>Eukaryota</taxon>
        <taxon>Metazoa</taxon>
        <taxon>Ecdysozoa</taxon>
        <taxon>Arthropoda</taxon>
        <taxon>Hexapoda</taxon>
        <taxon>Insecta</taxon>
        <taxon>Pterygota</taxon>
        <taxon>Neoptera</taxon>
        <taxon>Paraneoptera</taxon>
        <taxon>Hemiptera</taxon>
        <taxon>Heteroptera</taxon>
        <taxon>Panheteroptera</taxon>
        <taxon>Cimicomorpha</taxon>
        <taxon>Miridae</taxon>
        <taxon>Dicyphina</taxon>
        <taxon>Nesidiocoris</taxon>
    </lineage>
</organism>
<sequence>GINRFHLDKRIGLLVTVSKDYSIKLWNPVVTKGPNEVLEGHVSRVVDVAILKHIHSIISISEDAVSYIRFKRNVYVLMCHAAPQTTIYHNYSLKPGLRNWVMSYGSLGSALLGSKTSKLPSTSNNLFDVQKAATHSISTICRSETAILSSVDLSEIEHLDDSNETPRSPSLEILEITAIAQSLMKIQHSCHECTLSCESDELDCYVIDGNGYVVISEEKNDTGRFFGDVEGAVMDAMINKNIFRAVFIQDYQGICSWEEPVASDATRHILTVGTMTINDQVNCWTAWDSHHVRICVPFYVKRLPHTNLLLIVVNTLHQSCFREVSNRMEKIEYDNPHDNNSTPSCNKLNLNYLPRRPLTGCFNYHPMHRSRST</sequence>
<gene>
    <name evidence="2" type="ORF">NTEN_LOCUS18463</name>
</gene>
<dbReference type="OrthoDB" id="10054666at2759"/>
<evidence type="ECO:0000313" key="2">
    <source>
        <dbReference type="EMBL" id="CAB0013919.1"/>
    </source>
</evidence>
<dbReference type="EMBL" id="CADCXU010027048">
    <property type="protein sequence ID" value="CAB0013919.1"/>
    <property type="molecule type" value="Genomic_DNA"/>
</dbReference>
<feature type="domain" description="Voltage-dependent calcium channel alpha-2/delta subunit conserved region" evidence="1">
    <location>
        <begin position="185"/>
        <end position="282"/>
    </location>
</feature>
<dbReference type="Pfam" id="PF08473">
    <property type="entry name" value="VGCC_alpha2"/>
    <property type="match status" value="1"/>
</dbReference>
<dbReference type="SUPFAM" id="SSF50978">
    <property type="entry name" value="WD40 repeat-like"/>
    <property type="match status" value="1"/>
</dbReference>
<keyword evidence="3" id="KW-1185">Reference proteome</keyword>
<evidence type="ECO:0000313" key="3">
    <source>
        <dbReference type="Proteomes" id="UP000479000"/>
    </source>
</evidence>
<dbReference type="AlphaFoldDB" id="A0A6H5HA80"/>
<name>A0A6H5HA80_9HEMI</name>
<feature type="non-terminal residue" evidence="2">
    <location>
        <position position="1"/>
    </location>
</feature>
<accession>A0A6H5HA80</accession>
<dbReference type="InterPro" id="IPR013680">
    <property type="entry name" value="VDCC_a2/dsu"/>
</dbReference>
<dbReference type="InterPro" id="IPR036322">
    <property type="entry name" value="WD40_repeat_dom_sf"/>
</dbReference>
<dbReference type="Proteomes" id="UP000479000">
    <property type="component" value="Unassembled WGS sequence"/>
</dbReference>
<evidence type="ECO:0000259" key="1">
    <source>
        <dbReference type="Pfam" id="PF08473"/>
    </source>
</evidence>